<dbReference type="RefSeq" id="WP_240170723.1">
    <property type="nucleotide sequence ID" value="NZ_CP092365.1"/>
</dbReference>
<protein>
    <submittedName>
        <fullName evidence="1">Uncharacterized protein</fullName>
    </submittedName>
</protein>
<dbReference type="EMBL" id="CP092365">
    <property type="protein sequence ID" value="ULN52450.1"/>
    <property type="molecule type" value="Genomic_DNA"/>
</dbReference>
<dbReference type="Proteomes" id="UP001055200">
    <property type="component" value="Chromosome"/>
</dbReference>
<evidence type="ECO:0000313" key="1">
    <source>
        <dbReference type="EMBL" id="ULN52450.1"/>
    </source>
</evidence>
<proteinExistence type="predicted"/>
<keyword evidence="2" id="KW-1185">Reference proteome</keyword>
<name>A0ABY3U389_9MYCO</name>
<gene>
    <name evidence="1" type="ORF">MIU77_16675</name>
</gene>
<sequence>MSPQTWVVVPMNAARVVVHGLSPEQRDDMIDCLSAELHQPDPDRTIAVSLNGMACSLTALSNGWVAVYRFDNSARSRRRFRKDGVVALYALLPLSACGFGSPNQ</sequence>
<reference evidence="1" key="1">
    <citation type="submission" date="2022-08" db="EMBL/GenBank/DDBJ databases">
        <title>Complete genome sequence of 14 non-tuberculosis mycobacteria type-strains.</title>
        <authorList>
            <person name="Igarashi Y."/>
            <person name="Osugi A."/>
            <person name="Mitarai S."/>
        </authorList>
    </citation>
    <scope>NUCLEOTIDE SEQUENCE</scope>
    <source>
        <strain evidence="1">DSM 45575</strain>
    </source>
</reference>
<accession>A0ABY3U389</accession>
<evidence type="ECO:0000313" key="2">
    <source>
        <dbReference type="Proteomes" id="UP001055200"/>
    </source>
</evidence>
<organism evidence="1 2">
    <name type="scientific">Mycolicibacillus parakoreensis</name>
    <dbReference type="NCBI Taxonomy" id="1069221"/>
    <lineage>
        <taxon>Bacteria</taxon>
        <taxon>Bacillati</taxon>
        <taxon>Actinomycetota</taxon>
        <taxon>Actinomycetes</taxon>
        <taxon>Mycobacteriales</taxon>
        <taxon>Mycobacteriaceae</taxon>
        <taxon>Mycolicibacillus</taxon>
    </lineage>
</organism>